<keyword evidence="1" id="KW-0812">Transmembrane</keyword>
<accession>A0A6P1TLC8</accession>
<sequence length="134" mass="14904">MENKKNIRNVILGLLGLVIIAAVMFLIYNHFKLKSVEGTKHIVAEVILDDGTSKSYDINTDEKYLRGALEKNGLISGTESEYGLYVTTVDGKTTDESKQEWWCFTLNGGTINTSVDATPIKDGDHYEITLTVGW</sequence>
<keyword evidence="4" id="KW-1185">Reference proteome</keyword>
<evidence type="ECO:0000256" key="1">
    <source>
        <dbReference type="SAM" id="Phobius"/>
    </source>
</evidence>
<feature type="transmembrane region" description="Helical" evidence="1">
    <location>
        <begin position="12"/>
        <end position="31"/>
    </location>
</feature>
<keyword evidence="1" id="KW-0472">Membrane</keyword>
<proteinExistence type="predicted"/>
<dbReference type="RefSeq" id="WP_161838049.1">
    <property type="nucleotide sequence ID" value="NZ_CP048000.1"/>
</dbReference>
<gene>
    <name evidence="3" type="ORF">Ana3638_10940</name>
</gene>
<dbReference type="InterPro" id="IPR027954">
    <property type="entry name" value="Transcobalamin-like_C"/>
</dbReference>
<organism evidence="3 4">
    <name type="scientific">Anaerocolumna sedimenticola</name>
    <dbReference type="NCBI Taxonomy" id="2696063"/>
    <lineage>
        <taxon>Bacteria</taxon>
        <taxon>Bacillati</taxon>
        <taxon>Bacillota</taxon>
        <taxon>Clostridia</taxon>
        <taxon>Lachnospirales</taxon>
        <taxon>Lachnospiraceae</taxon>
        <taxon>Anaerocolumna</taxon>
    </lineage>
</organism>
<name>A0A6P1TLC8_9FIRM</name>
<evidence type="ECO:0000313" key="3">
    <source>
        <dbReference type="EMBL" id="QHQ61223.1"/>
    </source>
</evidence>
<protein>
    <submittedName>
        <fullName evidence="3">DUF4430 domain-containing protein</fullName>
    </submittedName>
</protein>
<dbReference type="Gene3D" id="2.170.130.30">
    <property type="match status" value="1"/>
</dbReference>
<feature type="domain" description="Transcobalamin-like C-terminal" evidence="2">
    <location>
        <begin position="67"/>
        <end position="129"/>
    </location>
</feature>
<dbReference type="AlphaFoldDB" id="A0A6P1TLC8"/>
<dbReference type="KEGG" id="anr:Ana3638_10940"/>
<evidence type="ECO:0000313" key="4">
    <source>
        <dbReference type="Proteomes" id="UP000464314"/>
    </source>
</evidence>
<keyword evidence="1" id="KW-1133">Transmembrane helix</keyword>
<dbReference type="Pfam" id="PF14478">
    <property type="entry name" value="DUF4430"/>
    <property type="match status" value="1"/>
</dbReference>
<reference evidence="3 4" key="1">
    <citation type="submission" date="2020-01" db="EMBL/GenBank/DDBJ databases">
        <title>Genome analysis of Anaerocolumna sp. CBA3638.</title>
        <authorList>
            <person name="Kim J."/>
            <person name="Roh S.W."/>
        </authorList>
    </citation>
    <scope>NUCLEOTIDE SEQUENCE [LARGE SCALE GENOMIC DNA]</scope>
    <source>
        <strain evidence="3 4">CBA3638</strain>
    </source>
</reference>
<dbReference type="Proteomes" id="UP000464314">
    <property type="component" value="Chromosome"/>
</dbReference>
<evidence type="ECO:0000259" key="2">
    <source>
        <dbReference type="Pfam" id="PF14478"/>
    </source>
</evidence>
<dbReference type="EMBL" id="CP048000">
    <property type="protein sequence ID" value="QHQ61223.1"/>
    <property type="molecule type" value="Genomic_DNA"/>
</dbReference>